<evidence type="ECO:0000313" key="3">
    <source>
        <dbReference type="Proteomes" id="UP000288805"/>
    </source>
</evidence>
<sequence>MPCIGDLTALRAVLLKRWQPLEHARADVGHSGSTTAILRQLQLHFDLPPAVEPSTSTPAVPHSHPQSLIPQSPNPTDAATEEADPSA</sequence>
<evidence type="ECO:0000313" key="2">
    <source>
        <dbReference type="EMBL" id="RVW88240.1"/>
    </source>
</evidence>
<dbReference type="AlphaFoldDB" id="A0A438HV14"/>
<dbReference type="EMBL" id="QGNW01000175">
    <property type="protein sequence ID" value="RVW88240.1"/>
    <property type="molecule type" value="Genomic_DNA"/>
</dbReference>
<organism evidence="2 3">
    <name type="scientific">Vitis vinifera</name>
    <name type="common">Grape</name>
    <dbReference type="NCBI Taxonomy" id="29760"/>
    <lineage>
        <taxon>Eukaryota</taxon>
        <taxon>Viridiplantae</taxon>
        <taxon>Streptophyta</taxon>
        <taxon>Embryophyta</taxon>
        <taxon>Tracheophyta</taxon>
        <taxon>Spermatophyta</taxon>
        <taxon>Magnoliopsida</taxon>
        <taxon>eudicotyledons</taxon>
        <taxon>Gunneridae</taxon>
        <taxon>Pentapetalae</taxon>
        <taxon>rosids</taxon>
        <taxon>Vitales</taxon>
        <taxon>Vitaceae</taxon>
        <taxon>Viteae</taxon>
        <taxon>Vitis</taxon>
    </lineage>
</organism>
<accession>A0A438HV14</accession>
<comment type="caution">
    <text evidence="2">The sequence shown here is derived from an EMBL/GenBank/DDBJ whole genome shotgun (WGS) entry which is preliminary data.</text>
</comment>
<protein>
    <submittedName>
        <fullName evidence="2">Uncharacterized protein</fullName>
    </submittedName>
</protein>
<feature type="region of interest" description="Disordered" evidence="1">
    <location>
        <begin position="48"/>
        <end position="87"/>
    </location>
</feature>
<evidence type="ECO:0000256" key="1">
    <source>
        <dbReference type="SAM" id="MobiDB-lite"/>
    </source>
</evidence>
<reference evidence="2 3" key="1">
    <citation type="journal article" date="2018" name="PLoS Genet.">
        <title>Population sequencing reveals clonal diversity and ancestral inbreeding in the grapevine cultivar Chardonnay.</title>
        <authorList>
            <person name="Roach M.J."/>
            <person name="Johnson D.L."/>
            <person name="Bohlmann J."/>
            <person name="van Vuuren H.J."/>
            <person name="Jones S.J."/>
            <person name="Pretorius I.S."/>
            <person name="Schmidt S.A."/>
            <person name="Borneman A.R."/>
        </authorList>
    </citation>
    <scope>NUCLEOTIDE SEQUENCE [LARGE SCALE GENOMIC DNA]</scope>
    <source>
        <strain evidence="3">cv. Chardonnay</strain>
        <tissue evidence="2">Leaf</tissue>
    </source>
</reference>
<name>A0A438HV14_VITVI</name>
<feature type="compositionally biased region" description="Polar residues" evidence="1">
    <location>
        <begin position="53"/>
        <end position="77"/>
    </location>
</feature>
<dbReference type="Proteomes" id="UP000288805">
    <property type="component" value="Unassembled WGS sequence"/>
</dbReference>
<gene>
    <name evidence="2" type="ORF">CK203_038699</name>
</gene>
<proteinExistence type="predicted"/>